<feature type="transmembrane region" description="Helical" evidence="1">
    <location>
        <begin position="94"/>
        <end position="112"/>
    </location>
</feature>
<proteinExistence type="predicted"/>
<accession>A0A1H5EK43</accession>
<feature type="transmembrane region" description="Helical" evidence="1">
    <location>
        <begin position="21"/>
        <end position="42"/>
    </location>
</feature>
<feature type="transmembrane region" description="Helical" evidence="1">
    <location>
        <begin position="346"/>
        <end position="368"/>
    </location>
</feature>
<keyword evidence="1" id="KW-0812">Transmembrane</keyword>
<evidence type="ECO:0000313" key="3">
    <source>
        <dbReference type="Proteomes" id="UP000198992"/>
    </source>
</evidence>
<dbReference type="EMBL" id="FNTH01000001">
    <property type="protein sequence ID" value="SED91563.1"/>
    <property type="molecule type" value="Genomic_DNA"/>
</dbReference>
<gene>
    <name evidence="2" type="ORF">SAMN05444164_6273</name>
</gene>
<dbReference type="Proteomes" id="UP000198992">
    <property type="component" value="Unassembled WGS sequence"/>
</dbReference>
<evidence type="ECO:0008006" key="4">
    <source>
        <dbReference type="Google" id="ProtNLM"/>
    </source>
</evidence>
<feature type="transmembrane region" description="Helical" evidence="1">
    <location>
        <begin position="62"/>
        <end position="82"/>
    </location>
</feature>
<keyword evidence="1" id="KW-0472">Membrane</keyword>
<sequence>MRLPVFVTENLAILRNLAKGGVFNAAGLGFAFYVTAICYPGIKGTAAQLEELRSGVLSQSDVGESSLIIAVPALLLGLLVFARHGAYAAIYRTLPFMMFLLCYSGLIVLASIVEAEYLQSSAQIVQYAVTVGAFILCLCFWQAPPQDVDNALAMGFLALAASLATAAAVQGFHDYRWVGLIHPNHYARYAYVALILHSVLVRRVSFPVFAACFAAAYMVSARTVMIGMVTFYLGYLAFAHHRSLFSRAQQILSVRLLAVGMITLPVMLIALPLFFNTDRFVDKITDDLALFDPNRGVLSGFTGRTDSWNVFFDAVDEYVFFGYGFRSSRYGLHAVHSGILSYFMDFGLILGGLLLIVIAGRGVYLVWYGVRVQEFRTLLCGLVIVTSLLIQWFEPDNFNIGFIGAFFFMLCLAYTPRLSRRPERKNSSHRTLAFTAQESLRPEPDMR</sequence>
<feature type="transmembrane region" description="Helical" evidence="1">
    <location>
        <begin position="208"/>
        <end position="235"/>
    </location>
</feature>
<feature type="transmembrane region" description="Helical" evidence="1">
    <location>
        <begin position="375"/>
        <end position="392"/>
    </location>
</feature>
<feature type="transmembrane region" description="Helical" evidence="1">
    <location>
        <begin position="124"/>
        <end position="141"/>
    </location>
</feature>
<dbReference type="RefSeq" id="WP_092123395.1">
    <property type="nucleotide sequence ID" value="NZ_FNTH01000001.1"/>
</dbReference>
<feature type="transmembrane region" description="Helical" evidence="1">
    <location>
        <begin position="153"/>
        <end position="173"/>
    </location>
</feature>
<protein>
    <recommendedName>
        <fullName evidence="4">O-Antigen ligase</fullName>
    </recommendedName>
</protein>
<evidence type="ECO:0000313" key="2">
    <source>
        <dbReference type="EMBL" id="SED91563.1"/>
    </source>
</evidence>
<organism evidence="2 3">
    <name type="scientific">Bradyrhizobium erythrophlei</name>
    <dbReference type="NCBI Taxonomy" id="1437360"/>
    <lineage>
        <taxon>Bacteria</taxon>
        <taxon>Pseudomonadati</taxon>
        <taxon>Pseudomonadota</taxon>
        <taxon>Alphaproteobacteria</taxon>
        <taxon>Hyphomicrobiales</taxon>
        <taxon>Nitrobacteraceae</taxon>
        <taxon>Bradyrhizobium</taxon>
    </lineage>
</organism>
<dbReference type="AlphaFoldDB" id="A0A1H5EK43"/>
<name>A0A1H5EK43_9BRAD</name>
<evidence type="ECO:0000256" key="1">
    <source>
        <dbReference type="SAM" id="Phobius"/>
    </source>
</evidence>
<reference evidence="2 3" key="1">
    <citation type="submission" date="2016-10" db="EMBL/GenBank/DDBJ databases">
        <authorList>
            <person name="de Groot N.N."/>
        </authorList>
    </citation>
    <scope>NUCLEOTIDE SEQUENCE [LARGE SCALE GENOMIC DNA]</scope>
    <source>
        <strain evidence="2 3">MT12</strain>
    </source>
</reference>
<feature type="transmembrane region" description="Helical" evidence="1">
    <location>
        <begin position="256"/>
        <end position="275"/>
    </location>
</feature>
<feature type="transmembrane region" description="Helical" evidence="1">
    <location>
        <begin position="398"/>
        <end position="415"/>
    </location>
</feature>
<dbReference type="OrthoDB" id="8209292at2"/>
<keyword evidence="1" id="KW-1133">Transmembrane helix</keyword>